<dbReference type="Proteomes" id="UP001457282">
    <property type="component" value="Unassembled WGS sequence"/>
</dbReference>
<comment type="caution">
    <text evidence="2">The sequence shown here is derived from an EMBL/GenBank/DDBJ whole genome shotgun (WGS) entry which is preliminary data.</text>
</comment>
<accession>A0AAW1XVL4</accession>
<proteinExistence type="predicted"/>
<gene>
    <name evidence="2" type="ORF">M0R45_016954</name>
</gene>
<sequence length="77" mass="8325">MENPNTPSNLYPNQSLPPPKRGQIKIKIFKGIFKSLASIAGGFVHRPSEYGAFLSSNPQTPAETPSGYCSDAQSDRS</sequence>
<evidence type="ECO:0000313" key="3">
    <source>
        <dbReference type="Proteomes" id="UP001457282"/>
    </source>
</evidence>
<feature type="compositionally biased region" description="Polar residues" evidence="1">
    <location>
        <begin position="1"/>
        <end position="14"/>
    </location>
</feature>
<feature type="region of interest" description="Disordered" evidence="1">
    <location>
        <begin position="50"/>
        <end position="77"/>
    </location>
</feature>
<evidence type="ECO:0000313" key="2">
    <source>
        <dbReference type="EMBL" id="KAK9940286.1"/>
    </source>
</evidence>
<protein>
    <submittedName>
        <fullName evidence="2">Uncharacterized protein</fullName>
    </submittedName>
</protein>
<reference evidence="2 3" key="1">
    <citation type="journal article" date="2023" name="G3 (Bethesda)">
        <title>A chromosome-length genome assembly and annotation of blackberry (Rubus argutus, cv. 'Hillquist').</title>
        <authorList>
            <person name="Bruna T."/>
            <person name="Aryal R."/>
            <person name="Dudchenko O."/>
            <person name="Sargent D.J."/>
            <person name="Mead D."/>
            <person name="Buti M."/>
            <person name="Cavallini A."/>
            <person name="Hytonen T."/>
            <person name="Andres J."/>
            <person name="Pham M."/>
            <person name="Weisz D."/>
            <person name="Mascagni F."/>
            <person name="Usai G."/>
            <person name="Natali L."/>
            <person name="Bassil N."/>
            <person name="Fernandez G.E."/>
            <person name="Lomsadze A."/>
            <person name="Armour M."/>
            <person name="Olukolu B."/>
            <person name="Poorten T."/>
            <person name="Britton C."/>
            <person name="Davik J."/>
            <person name="Ashrafi H."/>
            <person name="Aiden E.L."/>
            <person name="Borodovsky M."/>
            <person name="Worthington M."/>
        </authorList>
    </citation>
    <scope>NUCLEOTIDE SEQUENCE [LARGE SCALE GENOMIC DNA]</scope>
    <source>
        <strain evidence="2">PI 553951</strain>
    </source>
</reference>
<keyword evidence="3" id="KW-1185">Reference proteome</keyword>
<evidence type="ECO:0000256" key="1">
    <source>
        <dbReference type="SAM" id="MobiDB-lite"/>
    </source>
</evidence>
<organism evidence="2 3">
    <name type="scientific">Rubus argutus</name>
    <name type="common">Southern blackberry</name>
    <dbReference type="NCBI Taxonomy" id="59490"/>
    <lineage>
        <taxon>Eukaryota</taxon>
        <taxon>Viridiplantae</taxon>
        <taxon>Streptophyta</taxon>
        <taxon>Embryophyta</taxon>
        <taxon>Tracheophyta</taxon>
        <taxon>Spermatophyta</taxon>
        <taxon>Magnoliopsida</taxon>
        <taxon>eudicotyledons</taxon>
        <taxon>Gunneridae</taxon>
        <taxon>Pentapetalae</taxon>
        <taxon>rosids</taxon>
        <taxon>fabids</taxon>
        <taxon>Rosales</taxon>
        <taxon>Rosaceae</taxon>
        <taxon>Rosoideae</taxon>
        <taxon>Rosoideae incertae sedis</taxon>
        <taxon>Rubus</taxon>
    </lineage>
</organism>
<feature type="region of interest" description="Disordered" evidence="1">
    <location>
        <begin position="1"/>
        <end position="20"/>
    </location>
</feature>
<feature type="compositionally biased region" description="Polar residues" evidence="1">
    <location>
        <begin position="54"/>
        <end position="63"/>
    </location>
</feature>
<name>A0AAW1XVL4_RUBAR</name>
<dbReference type="AlphaFoldDB" id="A0AAW1XVL4"/>
<dbReference type="EMBL" id="JBEDUW010000003">
    <property type="protein sequence ID" value="KAK9940286.1"/>
    <property type="molecule type" value="Genomic_DNA"/>
</dbReference>